<evidence type="ECO:0000313" key="2">
    <source>
        <dbReference type="Proteomes" id="UP000806211"/>
    </source>
</evidence>
<proteinExistence type="predicted"/>
<dbReference type="InterPro" id="IPR027375">
    <property type="entry name" value="DKNYY"/>
</dbReference>
<dbReference type="Proteomes" id="UP000806211">
    <property type="component" value="Unassembled WGS sequence"/>
</dbReference>
<reference evidence="1 2" key="1">
    <citation type="submission" date="2020-10" db="EMBL/GenBank/DDBJ databases">
        <title>ChiBAC.</title>
        <authorList>
            <person name="Zenner C."/>
            <person name="Hitch T.C.A."/>
            <person name="Clavel T."/>
        </authorList>
    </citation>
    <scope>NUCLEOTIDE SEQUENCE [LARGE SCALE GENOMIC DNA]</scope>
    <source>
        <strain evidence="1 2">DSM 107456</strain>
    </source>
</reference>
<sequence>MESIRNPLPKPPKYIDVDYMTLPDIDSNPLFYDEDAQEMLTYWTDGKMVYWYFDQASRDVEHFVWFNRLFAKDSKHCFLHGHKLRNVDHASFTALNNCYARDCKSVWTTGGRFEPEDISSFVVCDDGVKLIEHIRTMSDGTQRPIRVRIPYGYAKDSKAVYYENFAGKIKILKKADPATFVSNNDAHFAWDAKSIFWGGYLLPKADLQSWRIVNAQKSLSRDDKHFYILNKLVTEEEWNQKLLG</sequence>
<dbReference type="Pfam" id="PF13644">
    <property type="entry name" value="DKNYY"/>
    <property type="match status" value="2"/>
</dbReference>
<name>A0ABR9R9R4_9FIRM</name>
<accession>A0ABR9R9R4</accession>
<dbReference type="EMBL" id="JADCKF010000004">
    <property type="protein sequence ID" value="MBE5055437.1"/>
    <property type="molecule type" value="Genomic_DNA"/>
</dbReference>
<gene>
    <name evidence="1" type="ORF">INF37_05410</name>
</gene>
<protein>
    <submittedName>
        <fullName evidence="1">DKNYY domain-containing protein</fullName>
    </submittedName>
</protein>
<keyword evidence="2" id="KW-1185">Reference proteome</keyword>
<evidence type="ECO:0000313" key="1">
    <source>
        <dbReference type="EMBL" id="MBE5055437.1"/>
    </source>
</evidence>
<organism evidence="1 2">
    <name type="scientific">Pseudoflavonifractor gallinarum</name>
    <dbReference type="NCBI Taxonomy" id="2779352"/>
    <lineage>
        <taxon>Bacteria</taxon>
        <taxon>Bacillati</taxon>
        <taxon>Bacillota</taxon>
        <taxon>Clostridia</taxon>
        <taxon>Eubacteriales</taxon>
        <taxon>Oscillospiraceae</taxon>
        <taxon>Pseudoflavonifractor</taxon>
    </lineage>
</organism>
<dbReference type="RefSeq" id="WP_193536946.1">
    <property type="nucleotide sequence ID" value="NZ_JADCKF010000004.1"/>
</dbReference>
<comment type="caution">
    <text evidence="1">The sequence shown here is derived from an EMBL/GenBank/DDBJ whole genome shotgun (WGS) entry which is preliminary data.</text>
</comment>